<evidence type="ECO:0000313" key="3">
    <source>
        <dbReference type="Proteomes" id="UP000515804"/>
    </source>
</evidence>
<dbReference type="EMBL" id="CP060719">
    <property type="protein sequence ID" value="QNN69346.1"/>
    <property type="molecule type" value="Genomic_DNA"/>
</dbReference>
<dbReference type="AlphaFoldDB" id="A0A7G9SNC1"/>
<proteinExistence type="predicted"/>
<dbReference type="Proteomes" id="UP000515804">
    <property type="component" value="Chromosome"/>
</dbReference>
<dbReference type="KEGG" id="tcn:H9L16_11760"/>
<name>A0A7G9SNC1_9GAMM</name>
<gene>
    <name evidence="2" type="ORF">H9L16_11760</name>
</gene>
<keyword evidence="3" id="KW-1185">Reference proteome</keyword>
<reference evidence="2 3" key="1">
    <citation type="submission" date="2020-08" db="EMBL/GenBank/DDBJ databases">
        <title>Genome sequence of Thermomonas carbonis KCTC 42013T.</title>
        <authorList>
            <person name="Hyun D.-W."/>
            <person name="Bae J.-W."/>
        </authorList>
    </citation>
    <scope>NUCLEOTIDE SEQUENCE [LARGE SCALE GENOMIC DNA]</scope>
    <source>
        <strain evidence="2 3">KCTC 42013</strain>
    </source>
</reference>
<dbReference type="RefSeq" id="WP_187551869.1">
    <property type="nucleotide sequence ID" value="NZ_CP060719.1"/>
</dbReference>
<feature type="compositionally biased region" description="Basic residues" evidence="1">
    <location>
        <begin position="221"/>
        <end position="232"/>
    </location>
</feature>
<sequence length="232" mass="26162">MESGIYRVEMDGRWNLKDLYEFPHAYLQVYAFIYAFDTDLPTRDEERINHALESYPWAGGYSIVNMYSVLQSQVSPRFKPVVKEIRYASPGWIDLLLNVHPAVQIAGAVTAIATSTAGAVKAYAAIQDCLYKISARARKARIEKIQLTRQEVKELEGLNKDLADSMNFNRLSELQDRTGSVHVTSKLLSAQYRRLKKLAEFVTSGKARLPVSTPKAAPKTTPKKKKKKSHKG</sequence>
<protein>
    <submittedName>
        <fullName evidence="2">Uncharacterized protein</fullName>
    </submittedName>
</protein>
<evidence type="ECO:0000256" key="1">
    <source>
        <dbReference type="SAM" id="MobiDB-lite"/>
    </source>
</evidence>
<feature type="region of interest" description="Disordered" evidence="1">
    <location>
        <begin position="206"/>
        <end position="232"/>
    </location>
</feature>
<accession>A0A7G9SNC1</accession>
<evidence type="ECO:0000313" key="2">
    <source>
        <dbReference type="EMBL" id="QNN69346.1"/>
    </source>
</evidence>
<organism evidence="2 3">
    <name type="scientific">Thermomonas carbonis</name>
    <dbReference type="NCBI Taxonomy" id="1463158"/>
    <lineage>
        <taxon>Bacteria</taxon>
        <taxon>Pseudomonadati</taxon>
        <taxon>Pseudomonadota</taxon>
        <taxon>Gammaproteobacteria</taxon>
        <taxon>Lysobacterales</taxon>
        <taxon>Lysobacteraceae</taxon>
        <taxon>Thermomonas</taxon>
    </lineage>
</organism>